<accession>A0A124I9G8</accession>
<keyword evidence="1" id="KW-1133">Transmembrane helix</keyword>
<gene>
    <name evidence="2" type="ORF">AQJ67_22095</name>
</gene>
<keyword evidence="1" id="KW-0472">Membrane</keyword>
<dbReference type="OrthoDB" id="4336805at2"/>
<dbReference type="AlphaFoldDB" id="A0A124I9G8"/>
<sequence length="271" mass="29444">MSRRAANCCLVLLVIPTVLVAYFWYTVWHTGRTNSERRENAVASLMREAQKAASDTGRALAESDPSAGAGSGIDALTGVVWRYSETPLITYDPGRHTFTATARRAVFYDEDPLVLGGGPVRITRCFRFTFALPEHSGTAWTSDVTVRDDEACGPSERIAGHVRFAQRRLAAMSPTDLTPDGVRRALDPTGTLDYYGVTGVVRNERTATVTVTVLVRDAKAAYATAGQCYRFVRDLDPVRQGADVPFVPLADCPRADRGRDLPTPAESSVSG</sequence>
<proteinExistence type="predicted"/>
<keyword evidence="1" id="KW-0812">Transmembrane</keyword>
<keyword evidence="3" id="KW-1185">Reference proteome</keyword>
<name>A0A124I9G8_9ACTN</name>
<protein>
    <submittedName>
        <fullName evidence="2">Uncharacterized protein</fullName>
    </submittedName>
</protein>
<dbReference type="STRING" id="661399.AQJ67_22095"/>
<comment type="caution">
    <text evidence="2">The sequence shown here is derived from an EMBL/GenBank/DDBJ whole genome shotgun (WGS) entry which is preliminary data.</text>
</comment>
<dbReference type="EMBL" id="LMWY01000024">
    <property type="protein sequence ID" value="KUO02522.1"/>
    <property type="molecule type" value="Genomic_DNA"/>
</dbReference>
<feature type="transmembrane region" description="Helical" evidence="1">
    <location>
        <begin position="7"/>
        <end position="25"/>
    </location>
</feature>
<reference evidence="2 3" key="1">
    <citation type="submission" date="2015-10" db="EMBL/GenBank/DDBJ databases">
        <title>Draft genome sequence of Streptomyces caeruleatus NRRL B-24802, type strain for the species Streptomyces caeruleatus.</title>
        <authorList>
            <person name="Ruckert C."/>
            <person name="Winkler A."/>
            <person name="Kalinowski J."/>
            <person name="Kampfer P."/>
            <person name="Glaeser S."/>
        </authorList>
    </citation>
    <scope>NUCLEOTIDE SEQUENCE [LARGE SCALE GENOMIC DNA]</scope>
    <source>
        <strain evidence="2 3">NRRL B-24802</strain>
    </source>
</reference>
<dbReference type="RefSeq" id="WP_062720783.1">
    <property type="nucleotide sequence ID" value="NZ_KQ948930.1"/>
</dbReference>
<evidence type="ECO:0000313" key="3">
    <source>
        <dbReference type="Proteomes" id="UP000053429"/>
    </source>
</evidence>
<dbReference type="Proteomes" id="UP000053429">
    <property type="component" value="Unassembled WGS sequence"/>
</dbReference>
<evidence type="ECO:0000256" key="1">
    <source>
        <dbReference type="SAM" id="Phobius"/>
    </source>
</evidence>
<organism evidence="2 3">
    <name type="scientific">Streptomyces caeruleatus</name>
    <dbReference type="NCBI Taxonomy" id="661399"/>
    <lineage>
        <taxon>Bacteria</taxon>
        <taxon>Bacillati</taxon>
        <taxon>Actinomycetota</taxon>
        <taxon>Actinomycetes</taxon>
        <taxon>Kitasatosporales</taxon>
        <taxon>Streptomycetaceae</taxon>
        <taxon>Streptomyces</taxon>
    </lineage>
</organism>
<evidence type="ECO:0000313" key="2">
    <source>
        <dbReference type="EMBL" id="KUO02522.1"/>
    </source>
</evidence>